<dbReference type="PANTHER" id="PTHR10489:SF946">
    <property type="entry name" value="LEUKOTRIENE B4 RECEPTOR 1-LIKE"/>
    <property type="match status" value="1"/>
</dbReference>
<dbReference type="InterPro" id="IPR017452">
    <property type="entry name" value="GPCR_Rhodpsn_7TM"/>
</dbReference>
<evidence type="ECO:0000256" key="10">
    <source>
        <dbReference type="RuleBase" id="RU000688"/>
    </source>
</evidence>
<evidence type="ECO:0000256" key="8">
    <source>
        <dbReference type="ARBA" id="ARBA00023180"/>
    </source>
</evidence>
<evidence type="ECO:0000256" key="3">
    <source>
        <dbReference type="ARBA" id="ARBA00022692"/>
    </source>
</evidence>
<dbReference type="GO" id="GO:0006955">
    <property type="term" value="P:immune response"/>
    <property type="evidence" value="ECO:0007669"/>
    <property type="project" value="TreeGrafter"/>
</dbReference>
<dbReference type="InterPro" id="IPR050119">
    <property type="entry name" value="CCR1-9-like"/>
</dbReference>
<dbReference type="PRINTS" id="PR01157">
    <property type="entry name" value="P2YPURNOCPTR"/>
</dbReference>
<comment type="subcellular location">
    <subcellularLocation>
        <location evidence="1">Cell membrane</location>
        <topology evidence="1">Multi-pass membrane protein</topology>
    </subcellularLocation>
</comment>
<dbReference type="AlphaFoldDB" id="A0A8C6KM01"/>
<dbReference type="PANTHER" id="PTHR10489">
    <property type="entry name" value="CELL ADHESION MOLECULE"/>
    <property type="match status" value="1"/>
</dbReference>
<keyword evidence="5 10" id="KW-0297">G-protein coupled receptor</keyword>
<protein>
    <submittedName>
        <fullName evidence="13">Si:dkey-148a17.5</fullName>
    </submittedName>
</protein>
<feature type="domain" description="G-protein coupled receptors family 1 profile" evidence="12">
    <location>
        <begin position="37"/>
        <end position="282"/>
    </location>
</feature>
<feature type="transmembrane region" description="Helical" evidence="11">
    <location>
        <begin position="263"/>
        <end position="285"/>
    </location>
</feature>
<keyword evidence="2" id="KW-1003">Cell membrane</keyword>
<evidence type="ECO:0000256" key="11">
    <source>
        <dbReference type="SAM" id="Phobius"/>
    </source>
</evidence>
<reference evidence="13" key="2">
    <citation type="submission" date="2025-08" db="UniProtKB">
        <authorList>
            <consortium name="Ensembl"/>
        </authorList>
    </citation>
    <scope>IDENTIFICATION</scope>
</reference>
<evidence type="ECO:0000256" key="4">
    <source>
        <dbReference type="ARBA" id="ARBA00022989"/>
    </source>
</evidence>
<dbReference type="GO" id="GO:0019957">
    <property type="term" value="F:C-C chemokine binding"/>
    <property type="evidence" value="ECO:0007669"/>
    <property type="project" value="TreeGrafter"/>
</dbReference>
<feature type="transmembrane region" description="Helical" evidence="11">
    <location>
        <begin position="135"/>
        <end position="155"/>
    </location>
</feature>
<dbReference type="FunFam" id="1.20.1070.10:FF:000109">
    <property type="entry name" value="Leukotriene B4 receptor"/>
    <property type="match status" value="1"/>
</dbReference>
<dbReference type="InterPro" id="IPR000276">
    <property type="entry name" value="GPCR_Rhodpsn"/>
</dbReference>
<proteinExistence type="inferred from homology"/>
<feature type="transmembrane region" description="Helical" evidence="11">
    <location>
        <begin position="179"/>
        <end position="210"/>
    </location>
</feature>
<keyword evidence="7 10" id="KW-0675">Receptor</keyword>
<dbReference type="GO" id="GO:0007204">
    <property type="term" value="P:positive regulation of cytosolic calcium ion concentration"/>
    <property type="evidence" value="ECO:0007669"/>
    <property type="project" value="TreeGrafter"/>
</dbReference>
<evidence type="ECO:0000256" key="7">
    <source>
        <dbReference type="ARBA" id="ARBA00023170"/>
    </source>
</evidence>
<feature type="transmembrane region" description="Helical" evidence="11">
    <location>
        <begin position="222"/>
        <end position="251"/>
    </location>
</feature>
<keyword evidence="3 10" id="KW-0812">Transmembrane</keyword>
<dbReference type="GO" id="GO:0019722">
    <property type="term" value="P:calcium-mediated signaling"/>
    <property type="evidence" value="ECO:0007669"/>
    <property type="project" value="TreeGrafter"/>
</dbReference>
<dbReference type="Pfam" id="PF00001">
    <property type="entry name" value="7tm_1"/>
    <property type="match status" value="1"/>
</dbReference>
<dbReference type="GO" id="GO:0009897">
    <property type="term" value="C:external side of plasma membrane"/>
    <property type="evidence" value="ECO:0007669"/>
    <property type="project" value="TreeGrafter"/>
</dbReference>
<comment type="similarity">
    <text evidence="10">Belongs to the G-protein coupled receptor 1 family.</text>
</comment>
<evidence type="ECO:0000259" key="12">
    <source>
        <dbReference type="PROSITE" id="PS50262"/>
    </source>
</evidence>
<feature type="transmembrane region" description="Helical" evidence="11">
    <location>
        <begin position="58"/>
        <end position="81"/>
    </location>
</feature>
<keyword evidence="4 11" id="KW-1133">Transmembrane helix</keyword>
<dbReference type="GO" id="GO:0016493">
    <property type="term" value="F:C-C chemokine receptor activity"/>
    <property type="evidence" value="ECO:0007669"/>
    <property type="project" value="TreeGrafter"/>
</dbReference>
<dbReference type="PRINTS" id="PR00237">
    <property type="entry name" value="GPCRRHODOPSN"/>
</dbReference>
<dbReference type="SUPFAM" id="SSF81321">
    <property type="entry name" value="Family A G protein-coupled receptor-like"/>
    <property type="match status" value="1"/>
</dbReference>
<dbReference type="Gene3D" id="1.20.1070.10">
    <property type="entry name" value="Rhodopsin 7-helix transmembrane proteins"/>
    <property type="match status" value="1"/>
</dbReference>
<keyword evidence="8" id="KW-0325">Glycoprotein</keyword>
<organism evidence="13 14">
    <name type="scientific">Nothobranchius furzeri</name>
    <name type="common">Turquoise killifish</name>
    <dbReference type="NCBI Taxonomy" id="105023"/>
    <lineage>
        <taxon>Eukaryota</taxon>
        <taxon>Metazoa</taxon>
        <taxon>Chordata</taxon>
        <taxon>Craniata</taxon>
        <taxon>Vertebrata</taxon>
        <taxon>Euteleostomi</taxon>
        <taxon>Actinopterygii</taxon>
        <taxon>Neopterygii</taxon>
        <taxon>Teleostei</taxon>
        <taxon>Neoteleostei</taxon>
        <taxon>Acanthomorphata</taxon>
        <taxon>Ovalentaria</taxon>
        <taxon>Atherinomorphae</taxon>
        <taxon>Cyprinodontiformes</taxon>
        <taxon>Nothobranchiidae</taxon>
        <taxon>Nothobranchius</taxon>
    </lineage>
</organism>
<keyword evidence="6 11" id="KW-0472">Membrane</keyword>
<reference evidence="13" key="1">
    <citation type="submission" date="2014-08" db="EMBL/GenBank/DDBJ databases">
        <authorList>
            <person name="Senf B."/>
            <person name="Petzold A."/>
            <person name="Downie B.R."/>
            <person name="Koch P."/>
            <person name="Platzer M."/>
        </authorList>
    </citation>
    <scope>NUCLEOTIDE SEQUENCE [LARGE SCALE GENOMIC DNA]</scope>
    <source>
        <strain evidence="13">GRZ</strain>
    </source>
</reference>
<dbReference type="PROSITE" id="PS00237">
    <property type="entry name" value="G_PROTEIN_RECEP_F1_1"/>
    <property type="match status" value="1"/>
</dbReference>
<evidence type="ECO:0000256" key="9">
    <source>
        <dbReference type="ARBA" id="ARBA00023224"/>
    </source>
</evidence>
<keyword evidence="14" id="KW-1185">Reference proteome</keyword>
<evidence type="ECO:0000256" key="6">
    <source>
        <dbReference type="ARBA" id="ARBA00023136"/>
    </source>
</evidence>
<dbReference type="PROSITE" id="PS50262">
    <property type="entry name" value="G_PROTEIN_RECEP_F1_2"/>
    <property type="match status" value="1"/>
</dbReference>
<dbReference type="Proteomes" id="UP000694548">
    <property type="component" value="Chromosome sgr07"/>
</dbReference>
<dbReference type="Ensembl" id="ENSNFUT00015006184.1">
    <property type="protein sequence ID" value="ENSNFUP00015005865.1"/>
    <property type="gene ID" value="ENSNFUG00015002935.1"/>
</dbReference>
<dbReference type="GeneTree" id="ENSGT00950000182966"/>
<sequence length="333" mass="37889">MSTSSNPSPIESLEALDGGTTAACVILGLCFLVGMPVNLLVIWTILRHIKQRLNTVVLILHLAAADLTILITLPLWIYALVNSWVFGEIVCKMLVYVIHVCMFSSIFLITLMSVERYIAICHPFVMMRWKTKRNMSTCLLFLWLLALILGVPVLITKPFDENDEEEQCFSLSFTSEKQAIFFLVSQTFLGFVLPLFTLSVCYCLVAAQLRRMKFNSKQKSKVLIYTVVIVFTLLWLPYHVVNIIDVILVHFSDTDGEFLPESVVLSTGALVFISSTVNPVLYVYFARNFKRSLKESGFVRLFQEVASHTNRLWEFAMQQEKETSDLDNQSLSI</sequence>
<evidence type="ECO:0000256" key="1">
    <source>
        <dbReference type="ARBA" id="ARBA00004651"/>
    </source>
</evidence>
<name>A0A8C6KM01_NOTFU</name>
<reference evidence="13" key="3">
    <citation type="submission" date="2025-09" db="UniProtKB">
        <authorList>
            <consortium name="Ensembl"/>
        </authorList>
    </citation>
    <scope>IDENTIFICATION</scope>
</reference>
<evidence type="ECO:0000313" key="13">
    <source>
        <dbReference type="Ensembl" id="ENSNFUP00015005865.1"/>
    </source>
</evidence>
<feature type="transmembrane region" description="Helical" evidence="11">
    <location>
        <begin position="93"/>
        <end position="114"/>
    </location>
</feature>
<evidence type="ECO:0000313" key="14">
    <source>
        <dbReference type="Proteomes" id="UP000694548"/>
    </source>
</evidence>
<feature type="transmembrane region" description="Helical" evidence="11">
    <location>
        <begin position="20"/>
        <end position="46"/>
    </location>
</feature>
<evidence type="ECO:0000256" key="5">
    <source>
        <dbReference type="ARBA" id="ARBA00023040"/>
    </source>
</evidence>
<evidence type="ECO:0000256" key="2">
    <source>
        <dbReference type="ARBA" id="ARBA00022475"/>
    </source>
</evidence>
<accession>A0A8C6KM01</accession>
<dbReference type="GO" id="GO:0004974">
    <property type="term" value="F:leukotriene receptor activity"/>
    <property type="evidence" value="ECO:0007669"/>
    <property type="project" value="UniProtKB-ARBA"/>
</dbReference>
<keyword evidence="9 10" id="KW-0807">Transducer</keyword>
<dbReference type="GO" id="GO:0060326">
    <property type="term" value="P:cell chemotaxis"/>
    <property type="evidence" value="ECO:0007669"/>
    <property type="project" value="TreeGrafter"/>
</dbReference>